<keyword evidence="2" id="KW-1185">Reference proteome</keyword>
<reference evidence="2" key="1">
    <citation type="journal article" date="2019" name="Int. J. Syst. Evol. Microbiol.">
        <title>The Global Catalogue of Microorganisms (GCM) 10K type strain sequencing project: providing services to taxonomists for standard genome sequencing and annotation.</title>
        <authorList>
            <consortium name="The Broad Institute Genomics Platform"/>
            <consortium name="The Broad Institute Genome Sequencing Center for Infectious Disease"/>
            <person name="Wu L."/>
            <person name="Ma J."/>
        </authorList>
    </citation>
    <scope>NUCLEOTIDE SEQUENCE [LARGE SCALE GENOMIC DNA]</scope>
    <source>
        <strain evidence="2">CGMCC 4.7152</strain>
    </source>
</reference>
<accession>A0ABV9WG44</accession>
<dbReference type="EMBL" id="JBHSIU010000086">
    <property type="protein sequence ID" value="MFC5006003.1"/>
    <property type="molecule type" value="Genomic_DNA"/>
</dbReference>
<evidence type="ECO:0000313" key="2">
    <source>
        <dbReference type="Proteomes" id="UP001595912"/>
    </source>
</evidence>
<dbReference type="Pfam" id="PF10604">
    <property type="entry name" value="Polyketide_cyc2"/>
    <property type="match status" value="1"/>
</dbReference>
<evidence type="ECO:0000313" key="1">
    <source>
        <dbReference type="EMBL" id="MFC5006003.1"/>
    </source>
</evidence>
<protein>
    <submittedName>
        <fullName evidence="1">SRPBCC family protein</fullName>
    </submittedName>
</protein>
<sequence>MTESRHVSTHIDRSAAEVYAYASDPRNLPAWAPGLLKSVEQVDGQWVADSDMGRILLDWAPDNPYGVLDHHVTVPSGQTFYNPMRVTADGDGSEVVFSVRRQPEMTDAEFDRDCAAVQADLDALRDILQG</sequence>
<dbReference type="InterPro" id="IPR019587">
    <property type="entry name" value="Polyketide_cyclase/dehydratase"/>
</dbReference>
<dbReference type="Gene3D" id="3.30.530.20">
    <property type="match status" value="1"/>
</dbReference>
<gene>
    <name evidence="1" type="ORF">ACFPIJ_50295</name>
</gene>
<proteinExistence type="predicted"/>
<name>A0ABV9WG44_9ACTN</name>
<dbReference type="InterPro" id="IPR023393">
    <property type="entry name" value="START-like_dom_sf"/>
</dbReference>
<dbReference type="Proteomes" id="UP001595912">
    <property type="component" value="Unassembled WGS sequence"/>
</dbReference>
<dbReference type="SUPFAM" id="SSF55961">
    <property type="entry name" value="Bet v1-like"/>
    <property type="match status" value="1"/>
</dbReference>
<organism evidence="1 2">
    <name type="scientific">Dactylosporangium cerinum</name>
    <dbReference type="NCBI Taxonomy" id="1434730"/>
    <lineage>
        <taxon>Bacteria</taxon>
        <taxon>Bacillati</taxon>
        <taxon>Actinomycetota</taxon>
        <taxon>Actinomycetes</taxon>
        <taxon>Micromonosporales</taxon>
        <taxon>Micromonosporaceae</taxon>
        <taxon>Dactylosporangium</taxon>
    </lineage>
</organism>
<dbReference type="RefSeq" id="WP_380126580.1">
    <property type="nucleotide sequence ID" value="NZ_JBHSIU010000086.1"/>
</dbReference>
<comment type="caution">
    <text evidence="1">The sequence shown here is derived from an EMBL/GenBank/DDBJ whole genome shotgun (WGS) entry which is preliminary data.</text>
</comment>